<organism evidence="2 3">
    <name type="scientific">Ceratitis capitata</name>
    <name type="common">Mediterranean fruit fly</name>
    <name type="synonym">Tephritis capitata</name>
    <dbReference type="NCBI Taxonomy" id="7213"/>
    <lineage>
        <taxon>Eukaryota</taxon>
        <taxon>Metazoa</taxon>
        <taxon>Ecdysozoa</taxon>
        <taxon>Arthropoda</taxon>
        <taxon>Hexapoda</taxon>
        <taxon>Insecta</taxon>
        <taxon>Pterygota</taxon>
        <taxon>Neoptera</taxon>
        <taxon>Endopterygota</taxon>
        <taxon>Diptera</taxon>
        <taxon>Brachycera</taxon>
        <taxon>Muscomorpha</taxon>
        <taxon>Tephritoidea</taxon>
        <taxon>Tephritidae</taxon>
        <taxon>Ceratitis</taxon>
        <taxon>Ceratitis</taxon>
    </lineage>
</organism>
<reference evidence="2" key="1">
    <citation type="submission" date="2020-11" db="EMBL/GenBank/DDBJ databases">
        <authorList>
            <person name="Whitehead M."/>
        </authorList>
    </citation>
    <scope>NUCLEOTIDE SEQUENCE</scope>
    <source>
        <strain evidence="2">EGII</strain>
    </source>
</reference>
<dbReference type="AlphaFoldDB" id="A0A811UGD1"/>
<keyword evidence="3" id="KW-1185">Reference proteome</keyword>
<dbReference type="OrthoDB" id="418911at2759"/>
<protein>
    <submittedName>
        <fullName evidence="2">(Mediterranean fruit fly) hypothetical protein</fullName>
    </submittedName>
</protein>
<gene>
    <name evidence="2" type="ORF">CCAP1982_LOCUS6475</name>
</gene>
<evidence type="ECO:0000313" key="3">
    <source>
        <dbReference type="Proteomes" id="UP000606786"/>
    </source>
</evidence>
<evidence type="ECO:0000313" key="2">
    <source>
        <dbReference type="EMBL" id="CAD6997851.1"/>
    </source>
</evidence>
<accession>A0A811UGD1</accession>
<name>A0A811UGD1_CERCA</name>
<sequence>MDFGAEDNLTVEELHFIGDLDSRQFGFLKLTAPENAPIRIIVERAVKILQNIIISAKENEEGDKTVIKSEDVPENTNSHVMKTEQGIDELLQENSTQVPVDFPSKKRKEEETANQKSEESVTTQESGDNNKLRVDDMTYCKLGHLHLLLEEYDEDLKLQRLQLIKNTINCAQKIGKICLFYMVLEWCIFILTHLDEKGVANDLSIEKQSGYTDRQNCWQHYVIFPISLNSFRRARCTTAFVRLSPPYLFLTAIE</sequence>
<dbReference type="EMBL" id="CAJHJT010000012">
    <property type="protein sequence ID" value="CAD6997851.1"/>
    <property type="molecule type" value="Genomic_DNA"/>
</dbReference>
<dbReference type="Proteomes" id="UP000606786">
    <property type="component" value="Unassembled WGS sequence"/>
</dbReference>
<feature type="region of interest" description="Disordered" evidence="1">
    <location>
        <begin position="98"/>
        <end position="129"/>
    </location>
</feature>
<feature type="compositionally biased region" description="Basic and acidic residues" evidence="1">
    <location>
        <begin position="103"/>
        <end position="119"/>
    </location>
</feature>
<proteinExistence type="predicted"/>
<evidence type="ECO:0000256" key="1">
    <source>
        <dbReference type="SAM" id="MobiDB-lite"/>
    </source>
</evidence>
<comment type="caution">
    <text evidence="2">The sequence shown here is derived from an EMBL/GenBank/DDBJ whole genome shotgun (WGS) entry which is preliminary data.</text>
</comment>